<evidence type="ECO:0000313" key="1">
    <source>
        <dbReference type="EMBL" id="AIY89893.1"/>
    </source>
</evidence>
<dbReference type="AlphaFoldDB" id="A0A0A7GDJ6"/>
<dbReference type="KEGG" id="gac:GACE_0844"/>
<gene>
    <name evidence="1" type="ORF">GACE_0844</name>
</gene>
<evidence type="ECO:0000313" key="2">
    <source>
        <dbReference type="Proteomes" id="UP000030624"/>
    </source>
</evidence>
<dbReference type="Proteomes" id="UP000030624">
    <property type="component" value="Chromosome"/>
</dbReference>
<dbReference type="HOGENOM" id="CLU_772945_0_0_2"/>
<protein>
    <submittedName>
        <fullName evidence="1">Uncharacterized protein</fullName>
    </submittedName>
</protein>
<dbReference type="EMBL" id="CP009552">
    <property type="protein sequence ID" value="AIY89893.1"/>
    <property type="molecule type" value="Genomic_DNA"/>
</dbReference>
<accession>A0A0A7GDJ6</accession>
<proteinExistence type="predicted"/>
<dbReference type="GeneID" id="24797440"/>
<dbReference type="RefSeq" id="WP_048091433.1">
    <property type="nucleotide sequence ID" value="NZ_CP009552.1"/>
</dbReference>
<dbReference type="eggNOG" id="arCOG13281">
    <property type="taxonomic scope" value="Archaea"/>
</dbReference>
<name>A0A0A7GDJ6_GEOAI</name>
<reference evidence="1 2" key="1">
    <citation type="journal article" date="2015" name="Appl. Environ. Microbiol.">
        <title>The Geoglobus acetivorans genome: Fe(III) reduction, acetate utilization, autotrophic growth, and degradation of aromatic compounds in a hyperthermophilic archaeon.</title>
        <authorList>
            <person name="Mardanov A.V."/>
            <person name="Slododkina G.B."/>
            <person name="Slobodkin A.I."/>
            <person name="Beletsky A.V."/>
            <person name="Gavrilov S.N."/>
            <person name="Kublanov I.V."/>
            <person name="Bonch-Osmolovskaya E.A."/>
            <person name="Skryabin K.G."/>
            <person name="Ravin N.V."/>
        </authorList>
    </citation>
    <scope>NUCLEOTIDE SEQUENCE [LARGE SCALE GENOMIC DNA]</scope>
    <source>
        <strain evidence="1 2">SBH6</strain>
    </source>
</reference>
<organism evidence="1 2">
    <name type="scientific">Geoglobus acetivorans</name>
    <dbReference type="NCBI Taxonomy" id="565033"/>
    <lineage>
        <taxon>Archaea</taxon>
        <taxon>Methanobacteriati</taxon>
        <taxon>Methanobacteriota</taxon>
        <taxon>Archaeoglobi</taxon>
        <taxon>Archaeoglobales</taxon>
        <taxon>Archaeoglobaceae</taxon>
        <taxon>Geoglobus</taxon>
    </lineage>
</organism>
<sequence>MPTAESAVTINLQDATAAAPAETYGEVIVVGEDPSKLTFFNQVKTYYSQSEVEADFGTSSPISLATAKVFAQGVLRVKAVNVMKDDGTGNAVADYVTVLADLEDKKVDYDIMVVTIDASDANAQTVVDHAGTYHKVLVLPFIGDATSAQTAFAALTANEYVFAVAHDDVNLSAGELGGAVAGVLSKLQPWIPPEWYNVQGVNAAGYKSSEVDSLEQNNIATIVDVGKAVISTAKSLDGSWIDIPRTKAYLATEIRNALISLKLRLANMGSKIPYSPAGIQTVKATIEQVLRVAQNLGALREDYVDSDGNLVKGYEVQVPDFDSISDADKSARILRNVRVTAYLSGAVSRITLDLVITL</sequence>